<accession>A0A1Y1ZU54</accession>
<dbReference type="PROSITE" id="PS50088">
    <property type="entry name" value="ANK_REPEAT"/>
    <property type="match status" value="1"/>
</dbReference>
<reference evidence="3 4" key="1">
    <citation type="submission" date="2016-07" db="EMBL/GenBank/DDBJ databases">
        <title>Pervasive Adenine N6-methylation of Active Genes in Fungi.</title>
        <authorList>
            <consortium name="DOE Joint Genome Institute"/>
            <person name="Mondo S.J."/>
            <person name="Dannebaum R.O."/>
            <person name="Kuo R.C."/>
            <person name="Labutti K."/>
            <person name="Haridas S."/>
            <person name="Kuo A."/>
            <person name="Salamov A."/>
            <person name="Ahrendt S.R."/>
            <person name="Lipzen A."/>
            <person name="Sullivan W."/>
            <person name="Andreopoulos W.B."/>
            <person name="Clum A."/>
            <person name="Lindquist E."/>
            <person name="Daum C."/>
            <person name="Ramamoorthy G.K."/>
            <person name="Gryganskyi A."/>
            <person name="Culley D."/>
            <person name="Magnuson J.K."/>
            <person name="James T.Y."/>
            <person name="O'Malley M.A."/>
            <person name="Stajich J.E."/>
            <person name="Spatafora J.W."/>
            <person name="Visel A."/>
            <person name="Grigoriev I.V."/>
        </authorList>
    </citation>
    <scope>NUCLEOTIDE SEQUENCE [LARGE SCALE GENOMIC DNA]</scope>
    <source>
        <strain evidence="3 4">CBS 115471</strain>
    </source>
</reference>
<feature type="region of interest" description="Disordered" evidence="2">
    <location>
        <begin position="51"/>
        <end position="71"/>
    </location>
</feature>
<proteinExistence type="predicted"/>
<evidence type="ECO:0000256" key="2">
    <source>
        <dbReference type="SAM" id="MobiDB-lite"/>
    </source>
</evidence>
<name>A0A1Y1ZU54_9PLEO</name>
<protein>
    <submittedName>
        <fullName evidence="3">Uncharacterized protein</fullName>
    </submittedName>
</protein>
<dbReference type="AlphaFoldDB" id="A0A1Y1ZU54"/>
<dbReference type="SUPFAM" id="SSF48403">
    <property type="entry name" value="Ankyrin repeat"/>
    <property type="match status" value="1"/>
</dbReference>
<dbReference type="OrthoDB" id="426293at2759"/>
<dbReference type="InterPro" id="IPR002110">
    <property type="entry name" value="Ankyrin_rpt"/>
</dbReference>
<gene>
    <name evidence="3" type="ORF">BCR34DRAFT_561345</name>
</gene>
<dbReference type="Gene3D" id="1.25.40.20">
    <property type="entry name" value="Ankyrin repeat-containing domain"/>
    <property type="match status" value="1"/>
</dbReference>
<comment type="caution">
    <text evidence="3">The sequence shown here is derived from an EMBL/GenBank/DDBJ whole genome shotgun (WGS) entry which is preliminary data.</text>
</comment>
<keyword evidence="4" id="KW-1185">Reference proteome</keyword>
<dbReference type="PROSITE" id="PS50297">
    <property type="entry name" value="ANK_REP_REGION"/>
    <property type="match status" value="1"/>
</dbReference>
<dbReference type="EMBL" id="MCFA01000038">
    <property type="protein sequence ID" value="ORY13793.1"/>
    <property type="molecule type" value="Genomic_DNA"/>
</dbReference>
<evidence type="ECO:0000313" key="4">
    <source>
        <dbReference type="Proteomes" id="UP000193144"/>
    </source>
</evidence>
<dbReference type="InterPro" id="IPR036770">
    <property type="entry name" value="Ankyrin_rpt-contain_sf"/>
</dbReference>
<feature type="repeat" description="ANK" evidence="1">
    <location>
        <begin position="72"/>
        <end position="104"/>
    </location>
</feature>
<organism evidence="3 4">
    <name type="scientific">Clohesyomyces aquaticus</name>
    <dbReference type="NCBI Taxonomy" id="1231657"/>
    <lineage>
        <taxon>Eukaryota</taxon>
        <taxon>Fungi</taxon>
        <taxon>Dikarya</taxon>
        <taxon>Ascomycota</taxon>
        <taxon>Pezizomycotina</taxon>
        <taxon>Dothideomycetes</taxon>
        <taxon>Pleosporomycetidae</taxon>
        <taxon>Pleosporales</taxon>
        <taxon>Lindgomycetaceae</taxon>
        <taxon>Clohesyomyces</taxon>
    </lineage>
</organism>
<evidence type="ECO:0000313" key="3">
    <source>
        <dbReference type="EMBL" id="ORY13793.1"/>
    </source>
</evidence>
<evidence type="ECO:0000256" key="1">
    <source>
        <dbReference type="PROSITE-ProRule" id="PRU00023"/>
    </source>
</evidence>
<keyword evidence="1" id="KW-0040">ANK repeat</keyword>
<sequence>MQHLLSVCTALRRDMSWKVEMTLPGKMSGIFSPQVAALGLSEGITFQGLKQDHGSDRALRPPGADVNTKDQSGDVPLHIAAWALKPCMYNTLLDLGAQVNALDKYRRTVADQVKHHKPDFSELGHSLNWREIREKPALLREPGVLTGAELSYKV</sequence>
<dbReference type="Proteomes" id="UP000193144">
    <property type="component" value="Unassembled WGS sequence"/>
</dbReference>